<proteinExistence type="predicted"/>
<dbReference type="KEGG" id="psua:FLK61_27905"/>
<gene>
    <name evidence="2" type="ORF">FLK61_27905</name>
</gene>
<organism evidence="2 3">
    <name type="scientific">Paenalkalicoccus suaedae</name>
    <dbReference type="NCBI Taxonomy" id="2592382"/>
    <lineage>
        <taxon>Bacteria</taxon>
        <taxon>Bacillati</taxon>
        <taxon>Bacillota</taxon>
        <taxon>Bacilli</taxon>
        <taxon>Bacillales</taxon>
        <taxon>Bacillaceae</taxon>
        <taxon>Paenalkalicoccus</taxon>
    </lineage>
</organism>
<evidence type="ECO:0000313" key="2">
    <source>
        <dbReference type="EMBL" id="QKS70578.1"/>
    </source>
</evidence>
<name>A0A859FCL3_9BACI</name>
<evidence type="ECO:0000256" key="1">
    <source>
        <dbReference type="SAM" id="MobiDB-lite"/>
    </source>
</evidence>
<dbReference type="AlphaFoldDB" id="A0A859FCL3"/>
<keyword evidence="3" id="KW-1185">Reference proteome</keyword>
<evidence type="ECO:0000313" key="3">
    <source>
        <dbReference type="Proteomes" id="UP000318138"/>
    </source>
</evidence>
<feature type="region of interest" description="Disordered" evidence="1">
    <location>
        <begin position="119"/>
        <end position="147"/>
    </location>
</feature>
<dbReference type="Proteomes" id="UP000318138">
    <property type="component" value="Chromosome"/>
</dbReference>
<dbReference type="RefSeq" id="WP_176008613.1">
    <property type="nucleotide sequence ID" value="NZ_CP041372.2"/>
</dbReference>
<dbReference type="EMBL" id="CP041372">
    <property type="protein sequence ID" value="QKS70578.1"/>
    <property type="molecule type" value="Genomic_DNA"/>
</dbReference>
<protein>
    <submittedName>
        <fullName evidence="2">Uncharacterized protein</fullName>
    </submittedName>
</protein>
<reference evidence="3" key="1">
    <citation type="submission" date="2019-07" db="EMBL/GenBank/DDBJ databases">
        <title>Bacillus alkalisoli sp. nov. isolated from saline soil.</title>
        <authorList>
            <person name="Sun J.-Q."/>
            <person name="Xu L."/>
        </authorList>
    </citation>
    <scope>NUCLEOTIDE SEQUENCE [LARGE SCALE GENOMIC DNA]</scope>
    <source>
        <strain evidence="3">M4U3P1</strain>
    </source>
</reference>
<accession>A0A859FCL3</accession>
<sequence>MSSAKWIIGGTVAGIIGGAMYLSKNKGTSHEGYVDPNQPQPKKVIQAFAENRETVVEKLRESGSRLSTIFDRASDDVKEMVQAGQKMRYHLDDVMDVLKDVNSEWKNFIDENVEKPKRIGESNVEINHVPDQPPLSEQLDLDEKDKL</sequence>